<name>H5UQN0_9MICO</name>
<dbReference type="OrthoDB" id="9808822at2"/>
<sequence length="73" mass="7723">MPGGRRGYVVQAVGGWLAFEPASWCGDEEPVTQLVAIGTGMDDAAVEAALRGCLDEPGSIPADHLHALTRYLR</sequence>
<keyword evidence="2" id="KW-0143">Chaperone</keyword>
<reference evidence="4 5" key="1">
    <citation type="submission" date="2012-02" db="EMBL/GenBank/DDBJ databases">
        <title>Whole genome shotgun sequence of Mobilicoccus pelagius NBRC 104925.</title>
        <authorList>
            <person name="Yoshida Y."/>
            <person name="Hosoyama A."/>
            <person name="Tsuchikane K."/>
            <person name="Katsumata H."/>
            <person name="Yamazaki S."/>
            <person name="Fujita N."/>
        </authorList>
    </citation>
    <scope>NUCLEOTIDE SEQUENCE [LARGE SCALE GENOMIC DNA]</scope>
    <source>
        <strain evidence="4 5">NBRC 104925</strain>
    </source>
</reference>
<dbReference type="InterPro" id="IPR011629">
    <property type="entry name" value="CobW-like_C"/>
</dbReference>
<dbReference type="InterPro" id="IPR036627">
    <property type="entry name" value="CobW-likC_sf"/>
</dbReference>
<dbReference type="AlphaFoldDB" id="H5UQN0"/>
<evidence type="ECO:0000259" key="3">
    <source>
        <dbReference type="Pfam" id="PF07683"/>
    </source>
</evidence>
<evidence type="ECO:0000313" key="4">
    <source>
        <dbReference type="EMBL" id="GAB48038.1"/>
    </source>
</evidence>
<dbReference type="EMBL" id="BAFE01000034">
    <property type="protein sequence ID" value="GAB48038.1"/>
    <property type="molecule type" value="Genomic_DNA"/>
</dbReference>
<dbReference type="Pfam" id="PF07683">
    <property type="entry name" value="CobW_C"/>
    <property type="match status" value="1"/>
</dbReference>
<evidence type="ECO:0000256" key="2">
    <source>
        <dbReference type="ARBA" id="ARBA00023186"/>
    </source>
</evidence>
<accession>H5UQN0</accession>
<evidence type="ECO:0000256" key="1">
    <source>
        <dbReference type="ARBA" id="ARBA00022741"/>
    </source>
</evidence>
<comment type="caution">
    <text evidence="4">The sequence shown here is derived from an EMBL/GenBank/DDBJ whole genome shotgun (WGS) entry which is preliminary data.</text>
</comment>
<dbReference type="Gene3D" id="3.30.1220.10">
    <property type="entry name" value="CobW-like, C-terminal domain"/>
    <property type="match status" value="1"/>
</dbReference>
<organism evidence="4 5">
    <name type="scientific">Mobilicoccus pelagius NBRC 104925</name>
    <dbReference type="NCBI Taxonomy" id="1089455"/>
    <lineage>
        <taxon>Bacteria</taxon>
        <taxon>Bacillati</taxon>
        <taxon>Actinomycetota</taxon>
        <taxon>Actinomycetes</taxon>
        <taxon>Micrococcales</taxon>
        <taxon>Dermatophilaceae</taxon>
        <taxon>Mobilicoccus</taxon>
    </lineage>
</organism>
<keyword evidence="5" id="KW-1185">Reference proteome</keyword>
<evidence type="ECO:0000313" key="5">
    <source>
        <dbReference type="Proteomes" id="UP000004367"/>
    </source>
</evidence>
<gene>
    <name evidence="4" type="ORF">MOPEL_036_00020</name>
</gene>
<dbReference type="Proteomes" id="UP000004367">
    <property type="component" value="Unassembled WGS sequence"/>
</dbReference>
<keyword evidence="1" id="KW-0547">Nucleotide-binding</keyword>
<dbReference type="GO" id="GO:0000166">
    <property type="term" value="F:nucleotide binding"/>
    <property type="evidence" value="ECO:0007669"/>
    <property type="project" value="UniProtKB-KW"/>
</dbReference>
<dbReference type="SUPFAM" id="SSF90002">
    <property type="entry name" value="Hypothetical protein YjiA, C-terminal domain"/>
    <property type="match status" value="1"/>
</dbReference>
<dbReference type="RefSeq" id="WP_009481936.1">
    <property type="nucleotide sequence ID" value="NZ_BAFE01000034.1"/>
</dbReference>
<dbReference type="STRING" id="1089455.MOPEL_036_00020"/>
<protein>
    <recommendedName>
        <fullName evidence="3">CobW C-terminal domain-containing protein</fullName>
    </recommendedName>
</protein>
<feature type="domain" description="CobW C-terminal" evidence="3">
    <location>
        <begin position="4"/>
        <end position="54"/>
    </location>
</feature>
<proteinExistence type="predicted"/>